<dbReference type="InterPro" id="IPR026592">
    <property type="entry name" value="BamE"/>
</dbReference>
<dbReference type="Gene3D" id="3.30.1450.10">
    <property type="match status" value="1"/>
</dbReference>
<comment type="subcellular location">
    <subcellularLocation>
        <location evidence="4">Cell outer membrane</location>
    </subcellularLocation>
</comment>
<dbReference type="HAMAP" id="MF_00925">
    <property type="entry name" value="OM_assembly_BamE"/>
    <property type="match status" value="1"/>
</dbReference>
<dbReference type="Pfam" id="PF04355">
    <property type="entry name" value="BamE"/>
    <property type="match status" value="1"/>
</dbReference>
<gene>
    <name evidence="4" type="primary">bamE</name>
    <name evidence="7" type="ORF">GCM10022212_24570</name>
</gene>
<evidence type="ECO:0000259" key="6">
    <source>
        <dbReference type="Pfam" id="PF04355"/>
    </source>
</evidence>
<feature type="compositionally biased region" description="Low complexity" evidence="5">
    <location>
        <begin position="48"/>
        <end position="62"/>
    </location>
</feature>
<proteinExistence type="inferred from homology"/>
<dbReference type="Proteomes" id="UP001501353">
    <property type="component" value="Unassembled WGS sequence"/>
</dbReference>
<feature type="region of interest" description="Disordered" evidence="5">
    <location>
        <begin position="47"/>
        <end position="70"/>
    </location>
</feature>
<dbReference type="InterPro" id="IPR037873">
    <property type="entry name" value="BamE-like"/>
</dbReference>
<protein>
    <recommendedName>
        <fullName evidence="4">Outer membrane protein assembly factor BamE</fullName>
    </recommendedName>
</protein>
<comment type="function">
    <text evidence="4">Part of the outer membrane protein assembly complex, which is involved in assembly and insertion of beta-barrel proteins into the outer membrane.</text>
</comment>
<dbReference type="PANTHER" id="PTHR37482">
    <property type="entry name" value="OUTER MEMBRANE PROTEIN ASSEMBLY FACTOR BAME"/>
    <property type="match status" value="1"/>
</dbReference>
<keyword evidence="3 4" id="KW-0998">Cell outer membrane</keyword>
<evidence type="ECO:0000313" key="8">
    <source>
        <dbReference type="Proteomes" id="UP001501353"/>
    </source>
</evidence>
<dbReference type="InterPro" id="IPR007450">
    <property type="entry name" value="BamE_dom"/>
</dbReference>
<organism evidence="7 8">
    <name type="scientific">Actimicrobium antarcticum</name>
    <dbReference type="NCBI Taxonomy" id="1051899"/>
    <lineage>
        <taxon>Bacteria</taxon>
        <taxon>Pseudomonadati</taxon>
        <taxon>Pseudomonadota</taxon>
        <taxon>Betaproteobacteria</taxon>
        <taxon>Burkholderiales</taxon>
        <taxon>Oxalobacteraceae</taxon>
        <taxon>Actimicrobium</taxon>
    </lineage>
</organism>
<dbReference type="EMBL" id="BAAAZE010000008">
    <property type="protein sequence ID" value="GAA4025765.1"/>
    <property type="molecule type" value="Genomic_DNA"/>
</dbReference>
<reference evidence="8" key="1">
    <citation type="journal article" date="2019" name="Int. J. Syst. Evol. Microbiol.">
        <title>The Global Catalogue of Microorganisms (GCM) 10K type strain sequencing project: providing services to taxonomists for standard genome sequencing and annotation.</title>
        <authorList>
            <consortium name="The Broad Institute Genomics Platform"/>
            <consortium name="The Broad Institute Genome Sequencing Center for Infectious Disease"/>
            <person name="Wu L."/>
            <person name="Ma J."/>
        </authorList>
    </citation>
    <scope>NUCLEOTIDE SEQUENCE [LARGE SCALE GENOMIC DNA]</scope>
    <source>
        <strain evidence="8">JCM 16673</strain>
    </source>
</reference>
<dbReference type="RefSeq" id="WP_425547970.1">
    <property type="nucleotide sequence ID" value="NZ_BAAAZE010000008.1"/>
</dbReference>
<accession>A0ABP7TGG2</accession>
<comment type="caution">
    <text evidence="7">The sequence shown here is derived from an EMBL/GenBank/DDBJ whole genome shotgun (WGS) entry which is preliminary data.</text>
</comment>
<evidence type="ECO:0000256" key="1">
    <source>
        <dbReference type="ARBA" id="ARBA00022729"/>
    </source>
</evidence>
<feature type="chain" id="PRO_5044941752" description="Outer membrane protein assembly factor BamE" evidence="4">
    <location>
        <begin position="28"/>
        <end position="200"/>
    </location>
</feature>
<evidence type="ECO:0000313" key="7">
    <source>
        <dbReference type="EMBL" id="GAA4025765.1"/>
    </source>
</evidence>
<evidence type="ECO:0000256" key="5">
    <source>
        <dbReference type="SAM" id="MobiDB-lite"/>
    </source>
</evidence>
<comment type="subunit">
    <text evidence="4">Part of the Bam complex.</text>
</comment>
<evidence type="ECO:0000256" key="4">
    <source>
        <dbReference type="HAMAP-Rule" id="MF_00925"/>
    </source>
</evidence>
<evidence type="ECO:0000256" key="3">
    <source>
        <dbReference type="ARBA" id="ARBA00023237"/>
    </source>
</evidence>
<feature type="signal peptide" evidence="4">
    <location>
        <begin position="1"/>
        <end position="27"/>
    </location>
</feature>
<keyword evidence="8" id="KW-1185">Reference proteome</keyword>
<dbReference type="PANTHER" id="PTHR37482:SF1">
    <property type="entry name" value="OUTER MEMBRANE PROTEIN ASSEMBLY FACTOR BAME"/>
    <property type="match status" value="1"/>
</dbReference>
<keyword evidence="2 4" id="KW-0472">Membrane</keyword>
<comment type="similarity">
    <text evidence="4">Belongs to the BamE family.</text>
</comment>
<feature type="domain" description="Outer membrane protein assembly factor BamE" evidence="6">
    <location>
        <begin position="91"/>
        <end position="160"/>
    </location>
</feature>
<evidence type="ECO:0000256" key="2">
    <source>
        <dbReference type="ARBA" id="ARBA00023136"/>
    </source>
</evidence>
<sequence length="200" mass="21495" precursor="true">MQMLLPISLPRSVRLAAAGFLSLSLLAGCASKNPLMEAPASMASATKTTPEVTAESASAATANSGMQRSTPTSARRFLGVLSPYRIDIPQGNFVSEEMVLQLKEGMTPDQVRFALGTPLITDIFHADRWDYVFRMLKRNDEVLSSRVTVFFKDGRVSRFEGGNLPTEVDYLALIAGAVPKKTKPLAPAPAVAPSAARPTQ</sequence>
<keyword evidence="1 4" id="KW-0732">Signal</keyword>
<name>A0ABP7TGG2_9BURK</name>